<evidence type="ECO:0000256" key="2">
    <source>
        <dbReference type="SAM" id="Phobius"/>
    </source>
</evidence>
<organism evidence="4 5">
    <name type="scientific">Cloeon dipterum</name>
    <dbReference type="NCBI Taxonomy" id="197152"/>
    <lineage>
        <taxon>Eukaryota</taxon>
        <taxon>Metazoa</taxon>
        <taxon>Ecdysozoa</taxon>
        <taxon>Arthropoda</taxon>
        <taxon>Hexapoda</taxon>
        <taxon>Insecta</taxon>
        <taxon>Pterygota</taxon>
        <taxon>Palaeoptera</taxon>
        <taxon>Ephemeroptera</taxon>
        <taxon>Pisciforma</taxon>
        <taxon>Baetidae</taxon>
        <taxon>Cloeon</taxon>
    </lineage>
</organism>
<keyword evidence="3" id="KW-0732">Signal</keyword>
<dbReference type="Proteomes" id="UP000494165">
    <property type="component" value="Unassembled WGS sequence"/>
</dbReference>
<keyword evidence="2" id="KW-1133">Transmembrane helix</keyword>
<evidence type="ECO:0000256" key="3">
    <source>
        <dbReference type="SAM" id="SignalP"/>
    </source>
</evidence>
<sequence length="425" mass="46151">MDNFSLFVAVVAIFAATDVVQGTLYDMQEGIPQWIVTPCGTGNRLGAWIEDAAANYQMTEGGKVVVSQKNMESCMRAPAQVIQQDYILTIRIFVSREGYNPGRKDVLVVRVVEEGNSIVHDVDINQDLFVIGWQTVTFNLPSLSFGAKAYFAEVASVNTGQAYTAIRWFSIGSEGLSPTTTSIATELTTWEYPLTDIETTTTVEDTTVDPETTSWTNPSTVEITSTKDIEYIAVRWFGISTNEELPPTTTTPAEETSVDTTPAAETSVDTTPAAETSVDTTSEAITTTTAGEDQSTSSPTELITTTTVQAQTELTTTSKEPITETTPKPPAQVVSVFPELWSTLLGIAIGIIAMCLLFFVATCCRWCFFGKRTGRQRIDSGFRLPRLHVVSTSSQKSITGSIGTDSSASTADPFWVKSKAWSHIP</sequence>
<keyword evidence="5" id="KW-1185">Reference proteome</keyword>
<evidence type="ECO:0000313" key="4">
    <source>
        <dbReference type="EMBL" id="CAB3363501.1"/>
    </source>
</evidence>
<feature type="compositionally biased region" description="Polar residues" evidence="1">
    <location>
        <begin position="263"/>
        <end position="274"/>
    </location>
</feature>
<gene>
    <name evidence="4" type="ORF">CLODIP_2_CD02232</name>
</gene>
<protein>
    <recommendedName>
        <fullName evidence="6">MAM domain-containing protein</fullName>
    </recommendedName>
</protein>
<evidence type="ECO:0008006" key="6">
    <source>
        <dbReference type="Google" id="ProtNLM"/>
    </source>
</evidence>
<feature type="transmembrane region" description="Helical" evidence="2">
    <location>
        <begin position="340"/>
        <end position="368"/>
    </location>
</feature>
<feature type="compositionally biased region" description="Low complexity" evidence="1">
    <location>
        <begin position="276"/>
        <end position="299"/>
    </location>
</feature>
<proteinExistence type="predicted"/>
<evidence type="ECO:0000313" key="5">
    <source>
        <dbReference type="Proteomes" id="UP000494165"/>
    </source>
</evidence>
<evidence type="ECO:0000256" key="1">
    <source>
        <dbReference type="SAM" id="MobiDB-lite"/>
    </source>
</evidence>
<keyword evidence="2" id="KW-0472">Membrane</keyword>
<keyword evidence="2" id="KW-0812">Transmembrane</keyword>
<dbReference type="AlphaFoldDB" id="A0A8S1C5T3"/>
<dbReference type="EMBL" id="CADEPI010000012">
    <property type="protein sequence ID" value="CAB3363501.1"/>
    <property type="molecule type" value="Genomic_DNA"/>
</dbReference>
<comment type="caution">
    <text evidence="4">The sequence shown here is derived from an EMBL/GenBank/DDBJ whole genome shotgun (WGS) entry which is preliminary data.</text>
</comment>
<feature type="chain" id="PRO_5035727363" description="MAM domain-containing protein" evidence="3">
    <location>
        <begin position="23"/>
        <end position="425"/>
    </location>
</feature>
<feature type="signal peptide" evidence="3">
    <location>
        <begin position="1"/>
        <end position="22"/>
    </location>
</feature>
<feature type="compositionally biased region" description="Low complexity" evidence="1">
    <location>
        <begin position="242"/>
        <end position="261"/>
    </location>
</feature>
<feature type="region of interest" description="Disordered" evidence="1">
    <location>
        <begin position="242"/>
        <end position="299"/>
    </location>
</feature>
<accession>A0A8S1C5T3</accession>
<name>A0A8S1C5T3_9INSE</name>
<reference evidence="4 5" key="1">
    <citation type="submission" date="2020-04" db="EMBL/GenBank/DDBJ databases">
        <authorList>
            <person name="Alioto T."/>
            <person name="Alioto T."/>
            <person name="Gomez Garrido J."/>
        </authorList>
    </citation>
    <scope>NUCLEOTIDE SEQUENCE [LARGE SCALE GENOMIC DNA]</scope>
</reference>